<proteinExistence type="predicted"/>
<dbReference type="EMBL" id="LR796377">
    <property type="protein sequence ID" value="CAB4140188.1"/>
    <property type="molecule type" value="Genomic_DNA"/>
</dbReference>
<reference evidence="1" key="1">
    <citation type="submission" date="2020-04" db="EMBL/GenBank/DDBJ databases">
        <authorList>
            <person name="Chiriac C."/>
            <person name="Salcher M."/>
            <person name="Ghai R."/>
            <person name="Kavagutti S V."/>
        </authorList>
    </citation>
    <scope>NUCLEOTIDE SEQUENCE</scope>
</reference>
<name>A0A6J5M0J7_9CAUD</name>
<protein>
    <submittedName>
        <fullName evidence="1">Uncharacterized protein</fullName>
    </submittedName>
</protein>
<accession>A0A6J5M0J7</accession>
<evidence type="ECO:0000313" key="1">
    <source>
        <dbReference type="EMBL" id="CAB4140188.1"/>
    </source>
</evidence>
<sequence length="53" mass="6095">MDNQVKIQRKYTSTHCDKCNMSIQVEHWDLADRNYCIPCGLEKLGAIDVVHSS</sequence>
<organism evidence="1">
    <name type="scientific">uncultured Caudovirales phage</name>
    <dbReference type="NCBI Taxonomy" id="2100421"/>
    <lineage>
        <taxon>Viruses</taxon>
        <taxon>Duplodnaviria</taxon>
        <taxon>Heunggongvirae</taxon>
        <taxon>Uroviricota</taxon>
        <taxon>Caudoviricetes</taxon>
        <taxon>Peduoviridae</taxon>
        <taxon>Maltschvirus</taxon>
        <taxon>Maltschvirus maltsch</taxon>
    </lineage>
</organism>
<gene>
    <name evidence="1" type="ORF">UFOVP404_35</name>
</gene>